<reference evidence="4" key="2">
    <citation type="journal article" date="2021" name="PeerJ">
        <title>Extensive microbial diversity within the chicken gut microbiome revealed by metagenomics and culture.</title>
        <authorList>
            <person name="Gilroy R."/>
            <person name="Ravi A."/>
            <person name="Getino M."/>
            <person name="Pursley I."/>
            <person name="Horton D.L."/>
            <person name="Alikhan N.F."/>
            <person name="Baker D."/>
            <person name="Gharbi K."/>
            <person name="Hall N."/>
            <person name="Watson M."/>
            <person name="Adriaenssens E.M."/>
            <person name="Foster-Nyarko E."/>
            <person name="Jarju S."/>
            <person name="Secka A."/>
            <person name="Antonio M."/>
            <person name="Oren A."/>
            <person name="Chaudhuri R.R."/>
            <person name="La Ragione R."/>
            <person name="Hildebrand F."/>
            <person name="Pallen M.J."/>
        </authorList>
    </citation>
    <scope>NUCLEOTIDE SEQUENCE</scope>
    <source>
        <strain evidence="4">F1-3629</strain>
    </source>
</reference>
<dbReference type="SUPFAM" id="SSF55469">
    <property type="entry name" value="FMN-dependent nitroreductase-like"/>
    <property type="match status" value="1"/>
</dbReference>
<dbReference type="AlphaFoldDB" id="A0A940IGH4"/>
<reference evidence="4" key="1">
    <citation type="submission" date="2020-10" db="EMBL/GenBank/DDBJ databases">
        <authorList>
            <person name="Gilroy R."/>
        </authorList>
    </citation>
    <scope>NUCLEOTIDE SEQUENCE</scope>
    <source>
        <strain evidence="4">F1-3629</strain>
    </source>
</reference>
<evidence type="ECO:0000256" key="1">
    <source>
        <dbReference type="ARBA" id="ARBA00007118"/>
    </source>
</evidence>
<comment type="caution">
    <text evidence="4">The sequence shown here is derived from an EMBL/GenBank/DDBJ whole genome shotgun (WGS) entry which is preliminary data.</text>
</comment>
<dbReference type="Proteomes" id="UP000771749">
    <property type="component" value="Unassembled WGS sequence"/>
</dbReference>
<accession>A0A940IGH4</accession>
<dbReference type="InterPro" id="IPR000415">
    <property type="entry name" value="Nitroreductase-like"/>
</dbReference>
<dbReference type="InterPro" id="IPR029478">
    <property type="entry name" value="TM1586_NiRdase"/>
</dbReference>
<sequence>MDFFEVIAKRHSVRKYDSRPVEREVLDALIHAAETAPSSRNCKSSAFMVIEDKDTLAAISEMRDFGSAFVKDAPAAIVVLGDESKTDLWVDNCAISATFVQLAATAMDLGSCWVHVNGRPRSKSDASAGDAETYLKNLLGIKDNMRILCVIAVGYPETQNEK</sequence>
<dbReference type="PANTHER" id="PTHR43673">
    <property type="entry name" value="NAD(P)H NITROREDUCTASE YDGI-RELATED"/>
    <property type="match status" value="1"/>
</dbReference>
<gene>
    <name evidence="4" type="ORF">IAC07_04195</name>
</gene>
<proteinExistence type="inferred from homology"/>
<name>A0A940IGH4_9BACT</name>
<dbReference type="Pfam" id="PF14512">
    <property type="entry name" value="TM1586_NiRdase"/>
    <property type="match status" value="1"/>
</dbReference>
<evidence type="ECO:0000313" key="5">
    <source>
        <dbReference type="Proteomes" id="UP000771749"/>
    </source>
</evidence>
<dbReference type="CDD" id="cd02151">
    <property type="entry name" value="nitroreductase"/>
    <property type="match status" value="1"/>
</dbReference>
<evidence type="ECO:0000259" key="3">
    <source>
        <dbReference type="Pfam" id="PF14512"/>
    </source>
</evidence>
<dbReference type="PANTHER" id="PTHR43673:SF10">
    <property type="entry name" value="NADH DEHYDROGENASE_NAD(P)H NITROREDUCTASE XCC3605-RELATED"/>
    <property type="match status" value="1"/>
</dbReference>
<feature type="domain" description="Putative nitroreductase TM1586" evidence="3">
    <location>
        <begin position="4"/>
        <end position="161"/>
    </location>
</feature>
<evidence type="ECO:0000256" key="2">
    <source>
        <dbReference type="ARBA" id="ARBA00023002"/>
    </source>
</evidence>
<keyword evidence="2" id="KW-0560">Oxidoreductase</keyword>
<comment type="similarity">
    <text evidence="1">Belongs to the nitroreductase family.</text>
</comment>
<dbReference type="EMBL" id="JADIMJ010000065">
    <property type="protein sequence ID" value="MBO8453910.1"/>
    <property type="molecule type" value="Genomic_DNA"/>
</dbReference>
<organism evidence="4 5">
    <name type="scientific">Candidatus Cryptobacteroides gallistercoris</name>
    <dbReference type="NCBI Taxonomy" id="2840765"/>
    <lineage>
        <taxon>Bacteria</taxon>
        <taxon>Pseudomonadati</taxon>
        <taxon>Bacteroidota</taxon>
        <taxon>Bacteroidia</taxon>
        <taxon>Bacteroidales</taxon>
        <taxon>Candidatus Cryptobacteroides</taxon>
    </lineage>
</organism>
<evidence type="ECO:0000313" key="4">
    <source>
        <dbReference type="EMBL" id="MBO8453910.1"/>
    </source>
</evidence>
<protein>
    <submittedName>
        <fullName evidence="4">Nitroreductase family protein</fullName>
    </submittedName>
</protein>
<dbReference type="Gene3D" id="3.40.109.10">
    <property type="entry name" value="NADH Oxidase"/>
    <property type="match status" value="1"/>
</dbReference>
<dbReference type="GO" id="GO:0016491">
    <property type="term" value="F:oxidoreductase activity"/>
    <property type="evidence" value="ECO:0007669"/>
    <property type="project" value="UniProtKB-KW"/>
</dbReference>